<dbReference type="GO" id="GO:0003677">
    <property type="term" value="F:DNA binding"/>
    <property type="evidence" value="ECO:0007669"/>
    <property type="project" value="UniProtKB-KW"/>
</dbReference>
<proteinExistence type="predicted"/>
<dbReference type="PaxDb" id="55529-EKX39205"/>
<dbReference type="InterPro" id="IPR044607">
    <property type="entry name" value="RKD-like"/>
</dbReference>
<feature type="non-terminal residue" evidence="8">
    <location>
        <position position="1"/>
    </location>
</feature>
<dbReference type="RefSeq" id="XP_005826185.1">
    <property type="nucleotide sequence ID" value="XM_005826128.1"/>
</dbReference>
<dbReference type="HOGENOM" id="CLU_204277_0_0_1"/>
<evidence type="ECO:0000259" key="7">
    <source>
        <dbReference type="PROSITE" id="PS51519"/>
    </source>
</evidence>
<protein>
    <recommendedName>
        <fullName evidence="7">RWP-RK domain-containing protein</fullName>
    </recommendedName>
</protein>
<dbReference type="eggNOG" id="ENOG502SGE4">
    <property type="taxonomic scope" value="Eukaryota"/>
</dbReference>
<evidence type="ECO:0000256" key="4">
    <source>
        <dbReference type="ARBA" id="ARBA00023125"/>
    </source>
</evidence>
<keyword evidence="5" id="KW-0804">Transcription</keyword>
<accession>L1ITP4</accession>
<keyword evidence="4" id="KW-0238">DNA-binding</keyword>
<dbReference type="InterPro" id="IPR003035">
    <property type="entry name" value="RWP-RK_dom"/>
</dbReference>
<sequence length="54" mass="6259">KAWTRPLWYEELTRYFGVSINEAGEALGMCTSAIKKICRRHGIARWPHRKIASV</sequence>
<keyword evidence="3" id="KW-0175">Coiled coil</keyword>
<evidence type="ECO:0000256" key="6">
    <source>
        <dbReference type="ARBA" id="ARBA00023242"/>
    </source>
</evidence>
<keyword evidence="2" id="KW-0805">Transcription regulation</keyword>
<feature type="domain" description="RWP-RK" evidence="7">
    <location>
        <begin position="1"/>
        <end position="54"/>
    </location>
</feature>
<dbReference type="OrthoDB" id="6270329at2759"/>
<dbReference type="Proteomes" id="UP000011087">
    <property type="component" value="Unassembled WGS sequence"/>
</dbReference>
<dbReference type="GeneID" id="17295991"/>
<name>L1ITP4_GUITC</name>
<dbReference type="PANTHER" id="PTHR46373:SF2">
    <property type="entry name" value="RWP-RK DOMAIN-CONTAINING PROTEIN"/>
    <property type="match status" value="1"/>
</dbReference>
<evidence type="ECO:0000256" key="3">
    <source>
        <dbReference type="ARBA" id="ARBA00023054"/>
    </source>
</evidence>
<gene>
    <name evidence="8" type="ORF">GUITHDRAFT_49500</name>
</gene>
<reference evidence="10" key="2">
    <citation type="submission" date="2012-11" db="EMBL/GenBank/DDBJ databases">
        <authorList>
            <person name="Kuo A."/>
            <person name="Curtis B.A."/>
            <person name="Tanifuji G."/>
            <person name="Burki F."/>
            <person name="Gruber A."/>
            <person name="Irimia M."/>
            <person name="Maruyama S."/>
            <person name="Arias M.C."/>
            <person name="Ball S.G."/>
            <person name="Gile G.H."/>
            <person name="Hirakawa Y."/>
            <person name="Hopkins J.F."/>
            <person name="Rensing S.A."/>
            <person name="Schmutz J."/>
            <person name="Symeonidi A."/>
            <person name="Elias M."/>
            <person name="Eveleigh R.J."/>
            <person name="Herman E.K."/>
            <person name="Klute M.J."/>
            <person name="Nakayama T."/>
            <person name="Obornik M."/>
            <person name="Reyes-Prieto A."/>
            <person name="Armbrust E.V."/>
            <person name="Aves S.J."/>
            <person name="Beiko R.G."/>
            <person name="Coutinho P."/>
            <person name="Dacks J.B."/>
            <person name="Durnford D.G."/>
            <person name="Fast N.M."/>
            <person name="Green B.R."/>
            <person name="Grisdale C."/>
            <person name="Hempe F."/>
            <person name="Henrissat B."/>
            <person name="Hoppner M.P."/>
            <person name="Ishida K.-I."/>
            <person name="Kim E."/>
            <person name="Koreny L."/>
            <person name="Kroth P.G."/>
            <person name="Liu Y."/>
            <person name="Malik S.-B."/>
            <person name="Maier U.G."/>
            <person name="McRose D."/>
            <person name="Mock T."/>
            <person name="Neilson J.A."/>
            <person name="Onodera N.T."/>
            <person name="Poole A.M."/>
            <person name="Pritham E.J."/>
            <person name="Richards T.A."/>
            <person name="Rocap G."/>
            <person name="Roy S.W."/>
            <person name="Sarai C."/>
            <person name="Schaack S."/>
            <person name="Shirato S."/>
            <person name="Slamovits C.H."/>
            <person name="Spencer D.F."/>
            <person name="Suzuki S."/>
            <person name="Worden A.Z."/>
            <person name="Zauner S."/>
            <person name="Barry K."/>
            <person name="Bell C."/>
            <person name="Bharti A.K."/>
            <person name="Crow J.A."/>
            <person name="Grimwood J."/>
            <person name="Kramer R."/>
            <person name="Lindquist E."/>
            <person name="Lucas S."/>
            <person name="Salamov A."/>
            <person name="McFadden G.I."/>
            <person name="Lane C.E."/>
            <person name="Keeling P.J."/>
            <person name="Gray M.W."/>
            <person name="Grigoriev I.V."/>
            <person name="Archibald J.M."/>
        </authorList>
    </citation>
    <scope>NUCLEOTIDE SEQUENCE</scope>
    <source>
        <strain evidence="10">CCMP2712</strain>
    </source>
</reference>
<dbReference type="KEGG" id="gtt:GUITHDRAFT_49500"/>
<dbReference type="GO" id="GO:0003700">
    <property type="term" value="F:DNA-binding transcription factor activity"/>
    <property type="evidence" value="ECO:0007669"/>
    <property type="project" value="InterPro"/>
</dbReference>
<keyword evidence="10" id="KW-1185">Reference proteome</keyword>
<evidence type="ECO:0000256" key="5">
    <source>
        <dbReference type="ARBA" id="ARBA00023163"/>
    </source>
</evidence>
<evidence type="ECO:0000256" key="1">
    <source>
        <dbReference type="ARBA" id="ARBA00004049"/>
    </source>
</evidence>
<dbReference type="AlphaFoldDB" id="L1ITP4"/>
<organism evidence="8">
    <name type="scientific">Guillardia theta (strain CCMP2712)</name>
    <name type="common">Cryptophyte</name>
    <dbReference type="NCBI Taxonomy" id="905079"/>
    <lineage>
        <taxon>Eukaryota</taxon>
        <taxon>Cryptophyceae</taxon>
        <taxon>Pyrenomonadales</taxon>
        <taxon>Geminigeraceae</taxon>
        <taxon>Guillardia</taxon>
    </lineage>
</organism>
<reference evidence="8 10" key="1">
    <citation type="journal article" date="2012" name="Nature">
        <title>Algal genomes reveal evolutionary mosaicism and the fate of nucleomorphs.</title>
        <authorList>
            <consortium name="DOE Joint Genome Institute"/>
            <person name="Curtis B.A."/>
            <person name="Tanifuji G."/>
            <person name="Burki F."/>
            <person name="Gruber A."/>
            <person name="Irimia M."/>
            <person name="Maruyama S."/>
            <person name="Arias M.C."/>
            <person name="Ball S.G."/>
            <person name="Gile G.H."/>
            <person name="Hirakawa Y."/>
            <person name="Hopkins J.F."/>
            <person name="Kuo A."/>
            <person name="Rensing S.A."/>
            <person name="Schmutz J."/>
            <person name="Symeonidi A."/>
            <person name="Elias M."/>
            <person name="Eveleigh R.J."/>
            <person name="Herman E.K."/>
            <person name="Klute M.J."/>
            <person name="Nakayama T."/>
            <person name="Obornik M."/>
            <person name="Reyes-Prieto A."/>
            <person name="Armbrust E.V."/>
            <person name="Aves S.J."/>
            <person name="Beiko R.G."/>
            <person name="Coutinho P."/>
            <person name="Dacks J.B."/>
            <person name="Durnford D.G."/>
            <person name="Fast N.M."/>
            <person name="Green B.R."/>
            <person name="Grisdale C.J."/>
            <person name="Hempel F."/>
            <person name="Henrissat B."/>
            <person name="Hoppner M.P."/>
            <person name="Ishida K."/>
            <person name="Kim E."/>
            <person name="Koreny L."/>
            <person name="Kroth P.G."/>
            <person name="Liu Y."/>
            <person name="Malik S.B."/>
            <person name="Maier U.G."/>
            <person name="McRose D."/>
            <person name="Mock T."/>
            <person name="Neilson J.A."/>
            <person name="Onodera N.T."/>
            <person name="Poole A.M."/>
            <person name="Pritham E.J."/>
            <person name="Richards T.A."/>
            <person name="Rocap G."/>
            <person name="Roy S.W."/>
            <person name="Sarai C."/>
            <person name="Schaack S."/>
            <person name="Shirato S."/>
            <person name="Slamovits C.H."/>
            <person name="Spencer D.F."/>
            <person name="Suzuki S."/>
            <person name="Worden A.Z."/>
            <person name="Zauner S."/>
            <person name="Barry K."/>
            <person name="Bell C."/>
            <person name="Bharti A.K."/>
            <person name="Crow J.A."/>
            <person name="Grimwood J."/>
            <person name="Kramer R."/>
            <person name="Lindquist E."/>
            <person name="Lucas S."/>
            <person name="Salamov A."/>
            <person name="McFadden G.I."/>
            <person name="Lane C.E."/>
            <person name="Keeling P.J."/>
            <person name="Gray M.W."/>
            <person name="Grigoriev I.V."/>
            <person name="Archibald J.M."/>
        </authorList>
    </citation>
    <scope>NUCLEOTIDE SEQUENCE</scope>
    <source>
        <strain evidence="8 10">CCMP2712</strain>
    </source>
</reference>
<evidence type="ECO:0000313" key="10">
    <source>
        <dbReference type="Proteomes" id="UP000011087"/>
    </source>
</evidence>
<dbReference type="PANTHER" id="PTHR46373">
    <property type="entry name" value="PROTEIN RKD4"/>
    <property type="match status" value="1"/>
</dbReference>
<dbReference type="Pfam" id="PF02042">
    <property type="entry name" value="RWP-RK"/>
    <property type="match status" value="1"/>
</dbReference>
<dbReference type="EnsemblProtists" id="EKX39205">
    <property type="protein sequence ID" value="EKX39205"/>
    <property type="gene ID" value="GUITHDRAFT_49500"/>
</dbReference>
<dbReference type="PROSITE" id="PS51519">
    <property type="entry name" value="RWP_RK"/>
    <property type="match status" value="1"/>
</dbReference>
<dbReference type="STRING" id="905079.L1ITP4"/>
<reference evidence="9" key="3">
    <citation type="submission" date="2015-06" db="UniProtKB">
        <authorList>
            <consortium name="EnsemblProtists"/>
        </authorList>
    </citation>
    <scope>IDENTIFICATION</scope>
</reference>
<comment type="function">
    <text evidence="1">Putative transcription factor.</text>
</comment>
<evidence type="ECO:0000313" key="9">
    <source>
        <dbReference type="EnsemblProtists" id="EKX39205"/>
    </source>
</evidence>
<evidence type="ECO:0000313" key="8">
    <source>
        <dbReference type="EMBL" id="EKX39205.1"/>
    </source>
</evidence>
<evidence type="ECO:0000256" key="2">
    <source>
        <dbReference type="ARBA" id="ARBA00023015"/>
    </source>
</evidence>
<dbReference type="EMBL" id="JH993041">
    <property type="protein sequence ID" value="EKX39205.1"/>
    <property type="molecule type" value="Genomic_DNA"/>
</dbReference>
<keyword evidence="6" id="KW-0539">Nucleus</keyword>
<feature type="non-terminal residue" evidence="8">
    <location>
        <position position="54"/>
    </location>
</feature>